<accession>A0A916DV33</accession>
<dbReference type="SUPFAM" id="SSF55961">
    <property type="entry name" value="Bet v1-like"/>
    <property type="match status" value="1"/>
</dbReference>
<dbReference type="AlphaFoldDB" id="A0A916DV33"/>
<sequence>MSTLFILFILLGLFFLTIVLAGLFLPASWVVEKAELVHATPKELFPLINSLEKWSNWTVWTSDDLTLEYSEQKEGLGAVQIWKSNKINGKLTITESSLNKEIKYQFDIAEGQLTLLGTIVLAVADTNYTQIAWRCQLQELKDSNPVRRYQAFFLKNYFDTTIEESLTSIVSMFNSEQL</sequence>
<evidence type="ECO:0000313" key="1">
    <source>
        <dbReference type="EMBL" id="BDS13941.1"/>
    </source>
</evidence>
<name>A0A916DV33_9BACT</name>
<evidence type="ECO:0008006" key="3">
    <source>
        <dbReference type="Google" id="ProtNLM"/>
    </source>
</evidence>
<dbReference type="RefSeq" id="WP_264789185.1">
    <property type="nucleotide sequence ID" value="NZ_AP026867.1"/>
</dbReference>
<reference evidence="1" key="1">
    <citation type="submission" date="2022-09" db="EMBL/GenBank/DDBJ databases">
        <title>Aureispira anguillicida sp. nov., isolated from Leptocephalus of Japanese eel Anguilla japonica.</title>
        <authorList>
            <person name="Yuasa K."/>
            <person name="Mekata T."/>
            <person name="Ikunari K."/>
        </authorList>
    </citation>
    <scope>NUCLEOTIDE SEQUENCE</scope>
    <source>
        <strain evidence="1">EL160426</strain>
    </source>
</reference>
<gene>
    <name evidence="1" type="ORF">AsAng_0047040</name>
</gene>
<protein>
    <recommendedName>
        <fullName evidence="3">Polyketide cyclase / dehydrase and lipid transport</fullName>
    </recommendedName>
</protein>
<keyword evidence="2" id="KW-1185">Reference proteome</keyword>
<evidence type="ECO:0000313" key="2">
    <source>
        <dbReference type="Proteomes" id="UP001060919"/>
    </source>
</evidence>
<dbReference type="KEGG" id="aup:AsAng_0047040"/>
<dbReference type="EMBL" id="AP026867">
    <property type="protein sequence ID" value="BDS13941.1"/>
    <property type="molecule type" value="Genomic_DNA"/>
</dbReference>
<proteinExistence type="predicted"/>
<organism evidence="1 2">
    <name type="scientific">Aureispira anguillae</name>
    <dbReference type="NCBI Taxonomy" id="2864201"/>
    <lineage>
        <taxon>Bacteria</taxon>
        <taxon>Pseudomonadati</taxon>
        <taxon>Bacteroidota</taxon>
        <taxon>Saprospiria</taxon>
        <taxon>Saprospirales</taxon>
        <taxon>Saprospiraceae</taxon>
        <taxon>Aureispira</taxon>
    </lineage>
</organism>
<dbReference type="Proteomes" id="UP001060919">
    <property type="component" value="Chromosome"/>
</dbReference>